<gene>
    <name evidence="2" type="ORF">SEVIR_8G191950v2</name>
</gene>
<evidence type="ECO:0000313" key="2">
    <source>
        <dbReference type="EMBL" id="TKW01601.1"/>
    </source>
</evidence>
<evidence type="ECO:0000256" key="1">
    <source>
        <dbReference type="SAM" id="SignalP"/>
    </source>
</evidence>
<reference evidence="2" key="1">
    <citation type="submission" date="2019-03" db="EMBL/GenBank/DDBJ databases">
        <title>WGS assembly of Setaria viridis.</title>
        <authorList>
            <person name="Huang P."/>
            <person name="Jenkins J."/>
            <person name="Grimwood J."/>
            <person name="Barry K."/>
            <person name="Healey A."/>
            <person name="Mamidi S."/>
            <person name="Sreedasyam A."/>
            <person name="Shu S."/>
            <person name="Feldman M."/>
            <person name="Wu J."/>
            <person name="Yu Y."/>
            <person name="Chen C."/>
            <person name="Johnson J."/>
            <person name="Rokhsar D."/>
            <person name="Baxter I."/>
            <person name="Schmutz J."/>
            <person name="Brutnell T."/>
            <person name="Kellogg E."/>
        </authorList>
    </citation>
    <scope>NUCLEOTIDE SEQUENCE [LARGE SCALE GENOMIC DNA]</scope>
</reference>
<sequence>MAKALRNSLMICCSSVVVEAVSTMSSTQRSNHAVAVPHRRTNKKVSDLVATKPREKRCAANRW</sequence>
<evidence type="ECO:0000313" key="3">
    <source>
        <dbReference type="Proteomes" id="UP000298652"/>
    </source>
</evidence>
<proteinExistence type="predicted"/>
<protein>
    <recommendedName>
        <fullName evidence="4">Secreted protein</fullName>
    </recommendedName>
</protein>
<feature type="chain" id="PRO_5020834857" description="Secreted protein" evidence="1">
    <location>
        <begin position="21"/>
        <end position="63"/>
    </location>
</feature>
<organism evidence="2 3">
    <name type="scientific">Setaria viridis</name>
    <name type="common">Green bristlegrass</name>
    <name type="synonym">Setaria italica subsp. viridis</name>
    <dbReference type="NCBI Taxonomy" id="4556"/>
    <lineage>
        <taxon>Eukaryota</taxon>
        <taxon>Viridiplantae</taxon>
        <taxon>Streptophyta</taxon>
        <taxon>Embryophyta</taxon>
        <taxon>Tracheophyta</taxon>
        <taxon>Spermatophyta</taxon>
        <taxon>Magnoliopsida</taxon>
        <taxon>Liliopsida</taxon>
        <taxon>Poales</taxon>
        <taxon>Poaceae</taxon>
        <taxon>PACMAD clade</taxon>
        <taxon>Panicoideae</taxon>
        <taxon>Panicodae</taxon>
        <taxon>Paniceae</taxon>
        <taxon>Cenchrinae</taxon>
        <taxon>Setaria</taxon>
    </lineage>
</organism>
<dbReference type="EMBL" id="CM016559">
    <property type="protein sequence ID" value="TKW01601.1"/>
    <property type="molecule type" value="Genomic_DNA"/>
</dbReference>
<dbReference type="Proteomes" id="UP000298652">
    <property type="component" value="Chromosome 8"/>
</dbReference>
<accession>A0A4U6TGX7</accession>
<evidence type="ECO:0008006" key="4">
    <source>
        <dbReference type="Google" id="ProtNLM"/>
    </source>
</evidence>
<name>A0A4U6TGX7_SETVI</name>
<keyword evidence="3" id="KW-1185">Reference proteome</keyword>
<keyword evidence="1" id="KW-0732">Signal</keyword>
<dbReference type="Gramene" id="TKW01601">
    <property type="protein sequence ID" value="TKW01601"/>
    <property type="gene ID" value="SEVIR_8G191950v2"/>
</dbReference>
<feature type="signal peptide" evidence="1">
    <location>
        <begin position="1"/>
        <end position="20"/>
    </location>
</feature>
<dbReference type="AlphaFoldDB" id="A0A4U6TGX7"/>